<feature type="region of interest" description="Disordered" evidence="2">
    <location>
        <begin position="1539"/>
        <end position="1563"/>
    </location>
</feature>
<dbReference type="PANTHER" id="PTHR32305:SF15">
    <property type="entry name" value="PROTEIN RHSA-RELATED"/>
    <property type="match status" value="1"/>
</dbReference>
<dbReference type="Gene3D" id="2.180.10.10">
    <property type="entry name" value="RHS repeat-associated core"/>
    <property type="match status" value="4"/>
</dbReference>
<feature type="domain" description="Teneurin-like YD-shell" evidence="6">
    <location>
        <begin position="1142"/>
        <end position="1415"/>
    </location>
</feature>
<dbReference type="Gene3D" id="2.60.200.60">
    <property type="match status" value="1"/>
</dbReference>
<dbReference type="Pfam" id="PF25023">
    <property type="entry name" value="TEN_YD-shell"/>
    <property type="match status" value="2"/>
</dbReference>
<evidence type="ECO:0000259" key="4">
    <source>
        <dbReference type="Pfam" id="PF15636"/>
    </source>
</evidence>
<proteinExistence type="predicted"/>
<evidence type="ECO:0000313" key="7">
    <source>
        <dbReference type="EMBL" id="AZS49449.1"/>
    </source>
</evidence>
<dbReference type="Pfam" id="PF15636">
    <property type="entry name" value="Tox-GHH"/>
    <property type="match status" value="1"/>
</dbReference>
<dbReference type="NCBIfam" id="TIGR01643">
    <property type="entry name" value="YD_repeat_2x"/>
    <property type="match status" value="8"/>
</dbReference>
<name>A0A3S9XAJ5_9GAMM</name>
<dbReference type="InterPro" id="IPR008727">
    <property type="entry name" value="PAAR_motif"/>
</dbReference>
<evidence type="ECO:0000256" key="3">
    <source>
        <dbReference type="SAM" id="Phobius"/>
    </source>
</evidence>
<dbReference type="InterPro" id="IPR022385">
    <property type="entry name" value="Rhs_assc_core"/>
</dbReference>
<dbReference type="InterPro" id="IPR045351">
    <property type="entry name" value="DUF6531"/>
</dbReference>
<dbReference type="Pfam" id="PF20148">
    <property type="entry name" value="DUF6531"/>
    <property type="match status" value="1"/>
</dbReference>
<feature type="domain" description="Tox-GHH" evidence="4">
    <location>
        <begin position="1456"/>
        <end position="1521"/>
    </location>
</feature>
<evidence type="ECO:0000313" key="8">
    <source>
        <dbReference type="Proteomes" id="UP000273143"/>
    </source>
</evidence>
<dbReference type="NCBIfam" id="TIGR03696">
    <property type="entry name" value="Rhs_assc_core"/>
    <property type="match status" value="1"/>
</dbReference>
<evidence type="ECO:0000259" key="5">
    <source>
        <dbReference type="Pfam" id="PF20148"/>
    </source>
</evidence>
<reference evidence="8" key="1">
    <citation type="submission" date="2018-06" db="EMBL/GenBank/DDBJ databases">
        <title>Complete genome of Pseudomonas insecticola strain QZS01.</title>
        <authorList>
            <person name="Wang J."/>
            <person name="Su Q."/>
        </authorList>
    </citation>
    <scope>NUCLEOTIDE SEQUENCE [LARGE SCALE GENOMIC DNA]</scope>
    <source>
        <strain evidence="8">QZS01</strain>
    </source>
</reference>
<dbReference type="Pfam" id="PF05593">
    <property type="entry name" value="RHS_repeat"/>
    <property type="match status" value="2"/>
</dbReference>
<gene>
    <name evidence="7" type="ORF">DM558_01045</name>
</gene>
<dbReference type="Proteomes" id="UP000273143">
    <property type="component" value="Chromosome"/>
</dbReference>
<feature type="domain" description="Teneurin-like YD-shell" evidence="6">
    <location>
        <begin position="676"/>
        <end position="844"/>
    </location>
</feature>
<evidence type="ECO:0000256" key="1">
    <source>
        <dbReference type="ARBA" id="ARBA00022737"/>
    </source>
</evidence>
<dbReference type="KEGG" id="emo:DM558_01045"/>
<accession>A0A3S9XAJ5</accession>
<dbReference type="InterPro" id="IPR006530">
    <property type="entry name" value="YD"/>
</dbReference>
<dbReference type="InterPro" id="IPR031325">
    <property type="entry name" value="RHS_repeat"/>
</dbReference>
<dbReference type="InterPro" id="IPR056823">
    <property type="entry name" value="TEN-like_YD-shell"/>
</dbReference>
<dbReference type="PRINTS" id="PR00394">
    <property type="entry name" value="RHSPROTEIN"/>
</dbReference>
<dbReference type="PANTHER" id="PTHR32305">
    <property type="match status" value="1"/>
</dbReference>
<dbReference type="RefSeq" id="WP_127161662.1">
    <property type="nucleotide sequence ID" value="NZ_CP029822.1"/>
</dbReference>
<dbReference type="InterPro" id="IPR050708">
    <property type="entry name" value="T6SS_VgrG/RHS"/>
</dbReference>
<feature type="transmembrane region" description="Helical" evidence="3">
    <location>
        <begin position="48"/>
        <end position="72"/>
    </location>
</feature>
<evidence type="ECO:0000256" key="2">
    <source>
        <dbReference type="SAM" id="MobiDB-lite"/>
    </source>
</evidence>
<dbReference type="InterPro" id="IPR028916">
    <property type="entry name" value="Tox-GHH_dom"/>
</dbReference>
<feature type="domain" description="DUF6531" evidence="5">
    <location>
        <begin position="279"/>
        <end position="339"/>
    </location>
</feature>
<keyword evidence="8" id="KW-1185">Reference proteome</keyword>
<dbReference type="CDD" id="cd14742">
    <property type="entry name" value="PAAR_RHS"/>
    <property type="match status" value="1"/>
</dbReference>
<keyword evidence="1" id="KW-0677">Repeat</keyword>
<dbReference type="EMBL" id="CP029822">
    <property type="protein sequence ID" value="AZS49449.1"/>
    <property type="molecule type" value="Genomic_DNA"/>
</dbReference>
<feature type="transmembrane region" description="Helical" evidence="3">
    <location>
        <begin position="20"/>
        <end position="41"/>
    </location>
</feature>
<keyword evidence="3" id="KW-0472">Membrane</keyword>
<evidence type="ECO:0000259" key="6">
    <source>
        <dbReference type="Pfam" id="PF25023"/>
    </source>
</evidence>
<dbReference type="Pfam" id="PF05488">
    <property type="entry name" value="PAAR_motif"/>
    <property type="match status" value="1"/>
</dbReference>
<keyword evidence="3" id="KW-1133">Transmembrane helix</keyword>
<keyword evidence="3" id="KW-0812">Transmembrane</keyword>
<organism evidence="7 8">
    <name type="scientific">Entomomonas moraniae</name>
    <dbReference type="NCBI Taxonomy" id="2213226"/>
    <lineage>
        <taxon>Bacteria</taxon>
        <taxon>Pseudomonadati</taxon>
        <taxon>Pseudomonadota</taxon>
        <taxon>Gammaproteobacteria</taxon>
        <taxon>Pseudomonadales</taxon>
        <taxon>Pseudomonadaceae</taxon>
        <taxon>Entomomonas</taxon>
    </lineage>
</organism>
<sequence>MADKVKAARKLDPIIHTSVWAEIFSAVAQAVVYAAATAALVAAAPCALVAAVGATAVAVGAGLMLGAATSLIPVGDKSIAEHLSDGCDAVGDFLFPPEEKGVIAEGSFDTNTNSLKSARAAGYQIEDVPDEKPQKPGALETLGGLLVGLTPYGWYQQIDTIVNPPMVAQANPGTEPAPNDKVLCQRHPPMPEQYIAEGSREVFINSQPAARDSERTTCDATINKDAPAPNVKISTDVRMGGDSIIVRDIHSGKNKIGQIAGIIIGILISRRFAGRRCAGNPVSVSTGAKIQNGEEDLDFSLPGMIPITWQRSYSTENIATNGLFGAGWSVFYEVAIERVPHPEGGDLSVYINQDSERLELGRLKTGDNFVSILDGLSFFELGAGITAVEDINTGLYQIFEVDPTNAKRSRLVRLGDRNQNQLNLFYDEQGRLEFLKDPFNNLTIGLNYQGKHQQRVTSIERLYFNKTNLELIENAELLVSYDYTEAGDLSEVKDPVGQVIRRFTYNKERYMTSHTLPTGATRYYEWSFFEVPEKRPQPTLADGTPYTLPPLLEPQATHEWRVVRHWGDEGEEYSFQYDLEKGETRVIDNIGREDIYQWGALYEVTKHIDPLGNCWCHEMVAGQLQKMTDPQGGEWSYSYDEIGRLIETKDPLGRSEHTTFMEHWALPLVITDIAGNKTFFKYDDKGNLLSEKDPLGYKTAYQYDLQGRVVRITDAINKNKYLFWNEYSQLIKYRDCSNSESHYHYDKRGYLTESINARGETIQYHYNNCGYLVQTTLPDGRVEKYLRNKIGLLTSYIDPADKSTSYQYDLSGRVIGRQDAQGRLVRFAYDPYGRLANLTNENNESYSFEWDALDRLTVQHELDGGARCYHYNAVDDVIGVDYLPSPIDEQKKLKFKAANDEQGLAVENLESIPIRHRLERDILGRLIKKFTDDGVTQYNYNKLDQITAITFTDKQGNKQSLNYNYDKLGQLIEEVNTAGSLKYSYDELGNIEQITLPDNRQLNHLYYGSGHLHQINLNGLVVTDFERDSLHQEVLRTQGRLHTRTRYDSSGRLAQKQIHYHNGPREQVPLLQKEYQYDASDNLIIQRLTQTQRVKPFTATKQTEQADQLSQKIAKEPSYTQQVNNSEDIIGRFYAFNAANDDNASRVMQLSNIGKSHQLTQYYNYDSTGRIQQSYQRTEQGQSTNYETLQYDAAANLLSPEATQGYIKYNRIHVYQDKRYSYDRFGRLAEKRIAQHTVQQFKYDAEHRIIEIKQTERGQSKYIKFKYDLLGRRIEKATYLESNLQQPIAKTEFQWQGMRLLKEIQNGLPSLYIYESLFSYEPLARIDGEIDKEKINYFHTSLAGLPEQLTDIHGNTIWQADYEVWGNSKTEWHDNRSNFTQNLRYQGQYLDRETGLHYNTFRYYDPDVGRFTQPDPIGLLGGNNLYQYVPNPIHWIDPWGWSRYKPRDEISAQPGARGTAINRAWVQEHDLVKAGGGTRNWTPQERELILSSRNGSKLTSIMSNAGYTGHHINSVEGNGALGRKWQGDPRNIVFLQNSNHPSGIDEHLNSKQGHRGNYQNNGKGRLIDRKAMTRELSKC</sequence>
<protein>
    <submittedName>
        <fullName evidence="7">Type IV secretion protein Rhs</fullName>
    </submittedName>
</protein>